<protein>
    <submittedName>
        <fullName evidence="4">N-acetylmuramoyl-L-alanine amidase</fullName>
    </submittedName>
</protein>
<sequence length="641" mass="70260">MFKKIAIALLAVLFLHTTVYAAPPAMPIEIYINQKKIESDVAPIIYNGRTLVPIRVISEHLGAAVHWDDRERTVRVASGEKLIILKINDTRAFVNQKPVTLDVPAMIVKNRTMVPLRFLGEYLGAKVSWDDVKRRVDVTKFSAQILDFSYSMVNEAPAVVIKGNVPLEYSVVQPDAGNLVVVDINAELKTQKNILNVYDGYVDKVIAGTLGTDSPASRFVIEAKDGVSFDILRMEQNSLAIVFSNALTSIEVEGGENLIARLKTVAPAKYRYFTIGTPEKGDYRLVVDIFGTRLSASAPQIPENNYVKAVRMSQFAVNPDTVRVVFDLKGDAHFQVFQNGGAISVNFSPIQALDDIRVNSESDKTVVKLELTGDVGYEARENRASRQLELIIPGVAPGEGLPGGGRINVGDGIVENIEILKTSEEDHIQTVVTFNLTLFTGYKIVSPPVSSTIEIEIYRSPLKNRIIVLDPGHGGSDPGAVHSGVSEKNLNLDIALRLKKLLEENGAKVLMTRESDIYVNLYTRAGIANEVGADLFVSIHNNASSNAATSGTMTLYYPTPEKKAFAQTVHKAVVETLGLPNLGLVERPNLVVIRETRMPSALVEVAFMTNKHDLALLQTEGFRQKVAEGVFKGIYNYLSGQ</sequence>
<dbReference type="EMBL" id="VNHO01000023">
    <property type="protein sequence ID" value="TYP51333.1"/>
    <property type="molecule type" value="Genomic_DNA"/>
</dbReference>
<keyword evidence="1" id="KW-0378">Hydrolase</keyword>
<dbReference type="InterPro" id="IPR036582">
    <property type="entry name" value="Mao_N_sf"/>
</dbReference>
<dbReference type="SMART" id="SM00646">
    <property type="entry name" value="Ami_3"/>
    <property type="match status" value="1"/>
</dbReference>
<dbReference type="OrthoDB" id="9813450at2"/>
<evidence type="ECO:0000259" key="3">
    <source>
        <dbReference type="SMART" id="SM00646"/>
    </source>
</evidence>
<dbReference type="Gene3D" id="3.30.457.10">
    <property type="entry name" value="Copper amine oxidase-like, N-terminal domain"/>
    <property type="match status" value="1"/>
</dbReference>
<evidence type="ECO:0000313" key="5">
    <source>
        <dbReference type="Proteomes" id="UP000322294"/>
    </source>
</evidence>
<dbReference type="Pfam" id="PF01520">
    <property type="entry name" value="Amidase_3"/>
    <property type="match status" value="1"/>
</dbReference>
<keyword evidence="2" id="KW-0732">Signal</keyword>
<dbReference type="RefSeq" id="WP_148867635.1">
    <property type="nucleotide sequence ID" value="NZ_VNHO01000023.1"/>
</dbReference>
<dbReference type="Pfam" id="PF07833">
    <property type="entry name" value="Cu_amine_oxidN1"/>
    <property type="match status" value="1"/>
</dbReference>
<dbReference type="GO" id="GO:0009253">
    <property type="term" value="P:peptidoglycan catabolic process"/>
    <property type="evidence" value="ECO:0007669"/>
    <property type="project" value="InterPro"/>
</dbReference>
<dbReference type="AlphaFoldDB" id="A0A5S5AK86"/>
<dbReference type="Gene3D" id="2.60.40.3500">
    <property type="match status" value="1"/>
</dbReference>
<dbReference type="Proteomes" id="UP000322294">
    <property type="component" value="Unassembled WGS sequence"/>
</dbReference>
<accession>A0A5S5AK86</accession>
<proteinExistence type="predicted"/>
<feature type="signal peptide" evidence="2">
    <location>
        <begin position="1"/>
        <end position="21"/>
    </location>
</feature>
<evidence type="ECO:0000256" key="1">
    <source>
        <dbReference type="ARBA" id="ARBA00022801"/>
    </source>
</evidence>
<name>A0A5S5AK86_9FIRM</name>
<feature type="domain" description="MurNAc-LAA" evidence="3">
    <location>
        <begin position="525"/>
        <end position="635"/>
    </location>
</feature>
<dbReference type="GO" id="GO:0008745">
    <property type="term" value="F:N-acetylmuramoyl-L-alanine amidase activity"/>
    <property type="evidence" value="ECO:0007669"/>
    <property type="project" value="InterPro"/>
</dbReference>
<dbReference type="InterPro" id="IPR050695">
    <property type="entry name" value="N-acetylmuramoyl_amidase_3"/>
</dbReference>
<dbReference type="PANTHER" id="PTHR30404:SF0">
    <property type="entry name" value="N-ACETYLMURAMOYL-L-ALANINE AMIDASE AMIC"/>
    <property type="match status" value="1"/>
</dbReference>
<organism evidence="4 5">
    <name type="scientific">Thermosediminibacter litoriperuensis</name>
    <dbReference type="NCBI Taxonomy" id="291989"/>
    <lineage>
        <taxon>Bacteria</taxon>
        <taxon>Bacillati</taxon>
        <taxon>Bacillota</taxon>
        <taxon>Clostridia</taxon>
        <taxon>Thermosediminibacterales</taxon>
        <taxon>Thermosediminibacteraceae</taxon>
        <taxon>Thermosediminibacter</taxon>
    </lineage>
</organism>
<dbReference type="Gene3D" id="3.40.630.40">
    <property type="entry name" value="Zn-dependent exopeptidases"/>
    <property type="match status" value="1"/>
</dbReference>
<feature type="chain" id="PRO_5024289740" evidence="2">
    <location>
        <begin position="22"/>
        <end position="641"/>
    </location>
</feature>
<dbReference type="SUPFAM" id="SSF53187">
    <property type="entry name" value="Zn-dependent exopeptidases"/>
    <property type="match status" value="1"/>
</dbReference>
<comment type="caution">
    <text evidence="4">The sequence shown here is derived from an EMBL/GenBank/DDBJ whole genome shotgun (WGS) entry which is preliminary data.</text>
</comment>
<gene>
    <name evidence="4" type="ORF">LZ11_01936</name>
</gene>
<dbReference type="InterPro" id="IPR021731">
    <property type="entry name" value="AMIN_dom"/>
</dbReference>
<dbReference type="Pfam" id="PF11741">
    <property type="entry name" value="AMIN"/>
    <property type="match status" value="1"/>
</dbReference>
<keyword evidence="5" id="KW-1185">Reference proteome</keyword>
<dbReference type="GO" id="GO:0030288">
    <property type="term" value="C:outer membrane-bounded periplasmic space"/>
    <property type="evidence" value="ECO:0007669"/>
    <property type="project" value="TreeGrafter"/>
</dbReference>
<evidence type="ECO:0000313" key="4">
    <source>
        <dbReference type="EMBL" id="TYP51333.1"/>
    </source>
</evidence>
<reference evidence="4 5" key="1">
    <citation type="submission" date="2019-07" db="EMBL/GenBank/DDBJ databases">
        <title>Genomic Encyclopedia of Type Strains, Phase I: the one thousand microbial genomes (KMG-I) project.</title>
        <authorList>
            <person name="Kyrpides N."/>
        </authorList>
    </citation>
    <scope>NUCLEOTIDE SEQUENCE [LARGE SCALE GENOMIC DNA]</scope>
    <source>
        <strain evidence="4 5">DSM 16647</strain>
    </source>
</reference>
<dbReference type="SUPFAM" id="SSF55383">
    <property type="entry name" value="Copper amine oxidase, domain N"/>
    <property type="match status" value="1"/>
</dbReference>
<dbReference type="InterPro" id="IPR012854">
    <property type="entry name" value="Cu_amine_oxidase-like_N"/>
</dbReference>
<dbReference type="CDD" id="cd02696">
    <property type="entry name" value="MurNAc-LAA"/>
    <property type="match status" value="1"/>
</dbReference>
<dbReference type="InterPro" id="IPR002508">
    <property type="entry name" value="MurNAc-LAA_cat"/>
</dbReference>
<evidence type="ECO:0000256" key="2">
    <source>
        <dbReference type="SAM" id="SignalP"/>
    </source>
</evidence>
<dbReference type="PANTHER" id="PTHR30404">
    <property type="entry name" value="N-ACETYLMURAMOYL-L-ALANINE AMIDASE"/>
    <property type="match status" value="1"/>
</dbReference>